<feature type="compositionally biased region" description="Acidic residues" evidence="1">
    <location>
        <begin position="410"/>
        <end position="420"/>
    </location>
</feature>
<keyword evidence="2" id="KW-0472">Membrane</keyword>
<proteinExistence type="predicted"/>
<protein>
    <recommendedName>
        <fullName evidence="6">DUF916 domain-containing protein</fullName>
    </recommendedName>
</protein>
<feature type="signal peptide" evidence="3">
    <location>
        <begin position="1"/>
        <end position="26"/>
    </location>
</feature>
<evidence type="ECO:0000256" key="1">
    <source>
        <dbReference type="SAM" id="MobiDB-lite"/>
    </source>
</evidence>
<dbReference type="Proteomes" id="UP001500751">
    <property type="component" value="Unassembled WGS sequence"/>
</dbReference>
<name>A0ABP5G256_9ACTN</name>
<organism evidence="4 5">
    <name type="scientific">Catenulispora yoronensis</name>
    <dbReference type="NCBI Taxonomy" id="450799"/>
    <lineage>
        <taxon>Bacteria</taxon>
        <taxon>Bacillati</taxon>
        <taxon>Actinomycetota</taxon>
        <taxon>Actinomycetes</taxon>
        <taxon>Catenulisporales</taxon>
        <taxon>Catenulisporaceae</taxon>
        <taxon>Catenulispora</taxon>
    </lineage>
</organism>
<evidence type="ECO:0000313" key="5">
    <source>
        <dbReference type="Proteomes" id="UP001500751"/>
    </source>
</evidence>
<evidence type="ECO:0008006" key="6">
    <source>
        <dbReference type="Google" id="ProtNLM"/>
    </source>
</evidence>
<accession>A0ABP5G256</accession>
<feature type="compositionally biased region" description="Low complexity" evidence="1">
    <location>
        <begin position="391"/>
        <end position="409"/>
    </location>
</feature>
<dbReference type="EMBL" id="BAAAQN010000027">
    <property type="protein sequence ID" value="GAA2038901.1"/>
    <property type="molecule type" value="Genomic_DNA"/>
</dbReference>
<keyword evidence="2" id="KW-0812">Transmembrane</keyword>
<feature type="transmembrane region" description="Helical" evidence="2">
    <location>
        <begin position="323"/>
        <end position="340"/>
    </location>
</feature>
<keyword evidence="3" id="KW-0732">Signal</keyword>
<sequence>MASRITTLLTAAGLAVLIPLSTAAAAAAPSASSQSALSQSASSASTALPAVAHAPGTSTFGIQPKPNPNERAAFSYNANAGASVKDTVVVSNFGDQPLTLHVYANDAINTSDGGFDLRPSAEPPKDSGAWVKFDDPKPFQIVPPKSKVELPFTLSVPANATPGDHAAGIVAALTMPSTDGKGNRVNVEQRVGSRIYLRVAGDLKAQLAVTHAVATYHGTWNPLGSGTADITYLITNTGNVRLGAAQSVHVTSPLGGTVKADGLKDFEQLLPGNSVRVTTKVKGIFPAFSATAHIDVDPKALPGDLDPKAIGSSGTADMTPVPWSQLLVLVVVIGLFYLWLRGKRRARLIASGAPLPVSKAAAKSAAARAQKAEKLAAEAAAKQATEKAAKADPAAASEASEVSEASEASADGDGDGDGEAGADTAAGAGTGPVAQKAAKA</sequence>
<evidence type="ECO:0000256" key="3">
    <source>
        <dbReference type="SAM" id="SignalP"/>
    </source>
</evidence>
<evidence type="ECO:0000256" key="2">
    <source>
        <dbReference type="SAM" id="Phobius"/>
    </source>
</evidence>
<feature type="region of interest" description="Disordered" evidence="1">
    <location>
        <begin position="380"/>
        <end position="440"/>
    </location>
</feature>
<reference evidence="5" key="1">
    <citation type="journal article" date="2019" name="Int. J. Syst. Evol. Microbiol.">
        <title>The Global Catalogue of Microorganisms (GCM) 10K type strain sequencing project: providing services to taxonomists for standard genome sequencing and annotation.</title>
        <authorList>
            <consortium name="The Broad Institute Genomics Platform"/>
            <consortium name="The Broad Institute Genome Sequencing Center for Infectious Disease"/>
            <person name="Wu L."/>
            <person name="Ma J."/>
        </authorList>
    </citation>
    <scope>NUCLEOTIDE SEQUENCE [LARGE SCALE GENOMIC DNA]</scope>
    <source>
        <strain evidence="5">JCM 16014</strain>
    </source>
</reference>
<keyword evidence="2" id="KW-1133">Transmembrane helix</keyword>
<feature type="compositionally biased region" description="Low complexity" evidence="1">
    <location>
        <begin position="421"/>
        <end position="434"/>
    </location>
</feature>
<evidence type="ECO:0000313" key="4">
    <source>
        <dbReference type="EMBL" id="GAA2038901.1"/>
    </source>
</evidence>
<gene>
    <name evidence="4" type="ORF">GCM10009839_45760</name>
</gene>
<keyword evidence="5" id="KW-1185">Reference proteome</keyword>
<dbReference type="RefSeq" id="WP_344667679.1">
    <property type="nucleotide sequence ID" value="NZ_BAAAQN010000027.1"/>
</dbReference>
<comment type="caution">
    <text evidence="4">The sequence shown here is derived from an EMBL/GenBank/DDBJ whole genome shotgun (WGS) entry which is preliminary data.</text>
</comment>
<feature type="chain" id="PRO_5047004690" description="DUF916 domain-containing protein" evidence="3">
    <location>
        <begin position="27"/>
        <end position="440"/>
    </location>
</feature>